<dbReference type="RefSeq" id="WP_184919635.1">
    <property type="nucleotide sequence ID" value="NZ_JACHMO010000001.1"/>
</dbReference>
<proteinExistence type="predicted"/>
<sequence length="341" mass="37103">MRRYATFVLLGLGVFAVAAGLLLRLYAYPRLAKVPHDIDTLSVARGTGITALVYVPEGDRARPEIREGLTLTSSTKVTGNLRAEEVTKDGDVTVWVEASKVTSDDDGLVVTAGLRSLCLDRHSGEGVTPCENQYYEDVSGQRVVADRGERQQPGLSFKFPFDTQRRDYLWYDGNVKQALDIRYLGEEDVRGLTTYRFVQQIPPTRIDERDVPGALVGEPGVPTVRAELYYEVTRTLFVEPVTGKVIAGGEDVRQELRTEGQGVGQGTVVFDGELTLDDKTVAANVAESEKNVSRLSLITGLPPILWAAGGVLLAVSLLMFFAAGRGRHSRPGPPTKVAAPV</sequence>
<feature type="transmembrane region" description="Helical" evidence="1">
    <location>
        <begin position="304"/>
        <end position="323"/>
    </location>
</feature>
<evidence type="ECO:0000256" key="1">
    <source>
        <dbReference type="SAM" id="Phobius"/>
    </source>
</evidence>
<evidence type="ECO:0000313" key="2">
    <source>
        <dbReference type="EMBL" id="MBB5802749.1"/>
    </source>
</evidence>
<protein>
    <recommendedName>
        <fullName evidence="4">DUF3068 family protein</fullName>
    </recommendedName>
</protein>
<evidence type="ECO:0000313" key="3">
    <source>
        <dbReference type="Proteomes" id="UP000552097"/>
    </source>
</evidence>
<gene>
    <name evidence="2" type="ORF">F4560_002517</name>
</gene>
<accession>A0A7W9HJ25</accession>
<evidence type="ECO:0008006" key="4">
    <source>
        <dbReference type="Google" id="ProtNLM"/>
    </source>
</evidence>
<comment type="caution">
    <text evidence="2">The sequence shown here is derived from an EMBL/GenBank/DDBJ whole genome shotgun (WGS) entry which is preliminary data.</text>
</comment>
<dbReference type="InterPro" id="IPR021424">
    <property type="entry name" value="PorA"/>
</dbReference>
<dbReference type="EMBL" id="JACHMO010000001">
    <property type="protein sequence ID" value="MBB5802749.1"/>
    <property type="molecule type" value="Genomic_DNA"/>
</dbReference>
<reference evidence="2 3" key="1">
    <citation type="submission" date="2020-08" db="EMBL/GenBank/DDBJ databases">
        <title>Sequencing the genomes of 1000 actinobacteria strains.</title>
        <authorList>
            <person name="Klenk H.-P."/>
        </authorList>
    </citation>
    <scope>NUCLEOTIDE SEQUENCE [LARGE SCALE GENOMIC DNA]</scope>
    <source>
        <strain evidence="2 3">DSM 45486</strain>
    </source>
</reference>
<dbReference type="Pfam" id="PF11271">
    <property type="entry name" value="PorA"/>
    <property type="match status" value="1"/>
</dbReference>
<dbReference type="AlphaFoldDB" id="A0A7W9HJ25"/>
<keyword evidence="1" id="KW-0472">Membrane</keyword>
<name>A0A7W9HJ25_9PSEU</name>
<keyword evidence="1" id="KW-0812">Transmembrane</keyword>
<keyword evidence="3" id="KW-1185">Reference proteome</keyword>
<dbReference type="Proteomes" id="UP000552097">
    <property type="component" value="Unassembled WGS sequence"/>
</dbReference>
<organism evidence="2 3">
    <name type="scientific">Saccharothrix ecbatanensis</name>
    <dbReference type="NCBI Taxonomy" id="1105145"/>
    <lineage>
        <taxon>Bacteria</taxon>
        <taxon>Bacillati</taxon>
        <taxon>Actinomycetota</taxon>
        <taxon>Actinomycetes</taxon>
        <taxon>Pseudonocardiales</taxon>
        <taxon>Pseudonocardiaceae</taxon>
        <taxon>Saccharothrix</taxon>
    </lineage>
</organism>
<keyword evidence="1" id="KW-1133">Transmembrane helix</keyword>